<evidence type="ECO:0000313" key="4">
    <source>
        <dbReference type="Proteomes" id="UP000782312"/>
    </source>
</evidence>
<feature type="signal peptide" evidence="2">
    <location>
        <begin position="1"/>
        <end position="22"/>
    </location>
</feature>
<feature type="chain" id="PRO_5036957392" evidence="2">
    <location>
        <begin position="23"/>
        <end position="117"/>
    </location>
</feature>
<evidence type="ECO:0000256" key="1">
    <source>
        <dbReference type="SAM" id="MobiDB-lite"/>
    </source>
</evidence>
<feature type="compositionally biased region" description="Basic and acidic residues" evidence="1">
    <location>
        <begin position="98"/>
        <end position="117"/>
    </location>
</feature>
<name>A0A932I0E3_UNCTE</name>
<gene>
    <name evidence="3" type="ORF">HYZ11_08495</name>
</gene>
<comment type="caution">
    <text evidence="3">The sequence shown here is derived from an EMBL/GenBank/DDBJ whole genome shotgun (WGS) entry which is preliminary data.</text>
</comment>
<dbReference type="EMBL" id="JACPUR010000018">
    <property type="protein sequence ID" value="MBI3127625.1"/>
    <property type="molecule type" value="Genomic_DNA"/>
</dbReference>
<evidence type="ECO:0000313" key="3">
    <source>
        <dbReference type="EMBL" id="MBI3127625.1"/>
    </source>
</evidence>
<dbReference type="Proteomes" id="UP000782312">
    <property type="component" value="Unassembled WGS sequence"/>
</dbReference>
<organism evidence="3 4">
    <name type="scientific">Tectimicrobiota bacterium</name>
    <dbReference type="NCBI Taxonomy" id="2528274"/>
    <lineage>
        <taxon>Bacteria</taxon>
        <taxon>Pseudomonadati</taxon>
        <taxon>Nitrospinota/Tectimicrobiota group</taxon>
        <taxon>Candidatus Tectimicrobiota</taxon>
    </lineage>
</organism>
<keyword evidence="2" id="KW-0732">Signal</keyword>
<evidence type="ECO:0000256" key="2">
    <source>
        <dbReference type="SAM" id="SignalP"/>
    </source>
</evidence>
<accession>A0A932I0E3</accession>
<feature type="region of interest" description="Disordered" evidence="1">
    <location>
        <begin position="97"/>
        <end position="117"/>
    </location>
</feature>
<protein>
    <submittedName>
        <fullName evidence="3">Uncharacterized protein</fullName>
    </submittedName>
</protein>
<dbReference type="AlphaFoldDB" id="A0A932I0E3"/>
<sequence>MRPRRILAAALLAAALPGGAWAGVSAANFRREGLTGHADVTYTNDSEAVLSSVKVECVPPGVTDRRRHLNLYFSNHLGGGLPPGYAETRSVSFPLPDETARPEDLSCEAHELPVKLP</sequence>
<proteinExistence type="predicted"/>
<reference evidence="3" key="1">
    <citation type="submission" date="2020-07" db="EMBL/GenBank/DDBJ databases">
        <title>Huge and variable diversity of episymbiotic CPR bacteria and DPANN archaea in groundwater ecosystems.</title>
        <authorList>
            <person name="He C.Y."/>
            <person name="Keren R."/>
            <person name="Whittaker M."/>
            <person name="Farag I.F."/>
            <person name="Doudna J."/>
            <person name="Cate J.H.D."/>
            <person name="Banfield J.F."/>
        </authorList>
    </citation>
    <scope>NUCLEOTIDE SEQUENCE</scope>
    <source>
        <strain evidence="3">NC_groundwater_763_Ag_S-0.2um_68_21</strain>
    </source>
</reference>